<dbReference type="SUPFAM" id="SSF55729">
    <property type="entry name" value="Acyl-CoA N-acyltransferases (Nat)"/>
    <property type="match status" value="2"/>
</dbReference>
<evidence type="ECO:0000259" key="10">
    <source>
        <dbReference type="PROSITE" id="PS51186"/>
    </source>
</evidence>
<dbReference type="GO" id="GO:0004379">
    <property type="term" value="F:glycylpeptide N-tetradecanoyltransferase activity"/>
    <property type="evidence" value="ECO:0007669"/>
    <property type="project" value="UniProtKB-EC"/>
</dbReference>
<comment type="subunit">
    <text evidence="2">Monomer.</text>
</comment>
<proteinExistence type="inferred from homology"/>
<feature type="compositionally biased region" description="Basic and acidic residues" evidence="9">
    <location>
        <begin position="211"/>
        <end position="233"/>
    </location>
</feature>
<organism evidence="11 12">
    <name type="scientific">Rhodotorula paludigena</name>
    <dbReference type="NCBI Taxonomy" id="86838"/>
    <lineage>
        <taxon>Eukaryota</taxon>
        <taxon>Fungi</taxon>
        <taxon>Dikarya</taxon>
        <taxon>Basidiomycota</taxon>
        <taxon>Pucciniomycotina</taxon>
        <taxon>Microbotryomycetes</taxon>
        <taxon>Sporidiobolales</taxon>
        <taxon>Sporidiobolaceae</taxon>
        <taxon>Rhodotorula</taxon>
    </lineage>
</organism>
<dbReference type="Pfam" id="PF01233">
    <property type="entry name" value="NMT"/>
    <property type="match status" value="1"/>
</dbReference>
<evidence type="ECO:0000256" key="1">
    <source>
        <dbReference type="ARBA" id="ARBA00009469"/>
    </source>
</evidence>
<protein>
    <recommendedName>
        <fullName evidence="4 7">Glycylpeptide N-tetradecanoyltransferase</fullName>
        <ecNumber evidence="3 7">2.3.1.97</ecNumber>
    </recommendedName>
</protein>
<evidence type="ECO:0000256" key="8">
    <source>
        <dbReference type="RuleBase" id="RU004178"/>
    </source>
</evidence>
<evidence type="ECO:0000313" key="11">
    <source>
        <dbReference type="EMBL" id="GJN88755.1"/>
    </source>
</evidence>
<feature type="compositionally biased region" description="Polar residues" evidence="9">
    <location>
        <begin position="1"/>
        <end position="10"/>
    </location>
</feature>
<dbReference type="EC" id="2.3.1.97" evidence="3 7"/>
<dbReference type="AlphaFoldDB" id="A0AAV5GGT5"/>
<dbReference type="InterPro" id="IPR022677">
    <property type="entry name" value="NMT_C"/>
</dbReference>
<comment type="catalytic activity">
    <reaction evidence="7">
        <text>N-terminal glycyl-[protein] + tetradecanoyl-CoA = N-tetradecanoylglycyl-[protein] + CoA + H(+)</text>
        <dbReference type="Rhea" id="RHEA:15521"/>
        <dbReference type="Rhea" id="RHEA-COMP:12666"/>
        <dbReference type="Rhea" id="RHEA-COMP:12667"/>
        <dbReference type="ChEBI" id="CHEBI:15378"/>
        <dbReference type="ChEBI" id="CHEBI:57287"/>
        <dbReference type="ChEBI" id="CHEBI:57385"/>
        <dbReference type="ChEBI" id="CHEBI:64723"/>
        <dbReference type="ChEBI" id="CHEBI:133050"/>
        <dbReference type="EC" id="2.3.1.97"/>
    </reaction>
</comment>
<reference evidence="11 12" key="1">
    <citation type="submission" date="2021-12" db="EMBL/GenBank/DDBJ databases">
        <title>High titer production of polyol ester of fatty acids by Rhodotorula paludigena BS15 towards product separation-free biomass refinery.</title>
        <authorList>
            <person name="Mano J."/>
            <person name="Ono H."/>
            <person name="Tanaka T."/>
            <person name="Naito K."/>
            <person name="Sushida H."/>
            <person name="Ike M."/>
            <person name="Tokuyasu K."/>
            <person name="Kitaoka M."/>
        </authorList>
    </citation>
    <scope>NUCLEOTIDE SEQUENCE [LARGE SCALE GENOMIC DNA]</scope>
    <source>
        <strain evidence="11 12">BS15</strain>
    </source>
</reference>
<sequence length="646" mass="70727">MEESKLTTTPADLERAVTDSLDLASRDSPAPADSQDPQEPAYQDGDLPDFSDDEPDHPDQPSATLAPPRLVPGKGPKSRGKVPFAALKNRIATGSSASSSKKAAKPAPAAPAPSSSVVVDGASSSADKGKGKGKSKALKLSPQQLELVAARIAENHPELDGQLGNADVQALLESLQIDKDVVEGKKGLLGKGTKDMASYKFWRTQPVPQLDTKEDELREGPLEPDKKAEEVQQEPVKLHHDFKWVTVDLNDPAQLKEVYNLLTHHYVEDLDASFRFDYSPEFIEWALKPPGYVPDWHVGIRVADTGKLVGFISGVPMDLRIRTATKRCTEINFLCVHKKLRAKRLAPLLIQEVTRRTHLRGIFQAIYTGGAFLPTPFSRCQYYHRNLNPAKLVKVGFSAVPRNSTVARMAAHYRVPTETSIPGLRELEKRDLKQASRLLRAYCARFDVAPLLSNKEIEHALWAGRGKDVGGKREGQVTWAYVVEDPETHRITDVFGFYSLPSTALKAATPTNVEAAYLWYYATTAAPSCADLGDGSVAVPVKNWQDESPDERQVLGDRLKALMADALVLVARNGFDVLNALTIQDNSLFLEDLKFGKGDNYATKPVLGGIDAKDGGSGVGVVMLWCVWIRRAHLSALFGKNFRAGA</sequence>
<evidence type="ECO:0000256" key="5">
    <source>
        <dbReference type="ARBA" id="ARBA00022679"/>
    </source>
</evidence>
<feature type="compositionally biased region" description="Acidic residues" evidence="9">
    <location>
        <begin position="46"/>
        <end position="56"/>
    </location>
</feature>
<dbReference type="InterPro" id="IPR022676">
    <property type="entry name" value="NMT_N"/>
</dbReference>
<dbReference type="PANTHER" id="PTHR11377">
    <property type="entry name" value="N-MYRISTOYL TRANSFERASE"/>
    <property type="match status" value="1"/>
</dbReference>
<accession>A0AAV5GGT5</accession>
<dbReference type="FunFam" id="3.40.630.30:FF:000042">
    <property type="entry name" value="Glycylpeptide N-tetradecanoyltransferase"/>
    <property type="match status" value="1"/>
</dbReference>
<evidence type="ECO:0000256" key="9">
    <source>
        <dbReference type="SAM" id="MobiDB-lite"/>
    </source>
</evidence>
<gene>
    <name evidence="11" type="ORF">Rhopal_001723-T1</name>
</gene>
<feature type="region of interest" description="Disordered" evidence="9">
    <location>
        <begin position="210"/>
        <end position="233"/>
    </location>
</feature>
<dbReference type="InterPro" id="IPR000903">
    <property type="entry name" value="NMT"/>
</dbReference>
<name>A0AAV5GGT5_9BASI</name>
<dbReference type="InterPro" id="IPR016181">
    <property type="entry name" value="Acyl_CoA_acyltransferase"/>
</dbReference>
<dbReference type="PANTHER" id="PTHR11377:SF5">
    <property type="entry name" value="GLYCYLPEPTIDE N-TETRADECANOYLTRANSFERASE"/>
    <property type="match status" value="1"/>
</dbReference>
<feature type="compositionally biased region" description="Low complexity" evidence="9">
    <location>
        <begin position="94"/>
        <end position="126"/>
    </location>
</feature>
<dbReference type="CDD" id="cd04301">
    <property type="entry name" value="NAT_SF"/>
    <property type="match status" value="1"/>
</dbReference>
<feature type="domain" description="N-acetyltransferase" evidence="10">
    <location>
        <begin position="245"/>
        <end position="418"/>
    </location>
</feature>
<dbReference type="PROSITE" id="PS00975">
    <property type="entry name" value="NMT_1"/>
    <property type="match status" value="1"/>
</dbReference>
<evidence type="ECO:0000256" key="7">
    <source>
        <dbReference type="RuleBase" id="RU000586"/>
    </source>
</evidence>
<keyword evidence="6 7" id="KW-0012">Acyltransferase</keyword>
<evidence type="ECO:0000256" key="6">
    <source>
        <dbReference type="ARBA" id="ARBA00023315"/>
    </source>
</evidence>
<comment type="caution">
    <text evidence="11">The sequence shown here is derived from an EMBL/GenBank/DDBJ whole genome shotgun (WGS) entry which is preliminary data.</text>
</comment>
<comment type="similarity">
    <text evidence="1 8">Belongs to the NMT family.</text>
</comment>
<evidence type="ECO:0000256" key="2">
    <source>
        <dbReference type="ARBA" id="ARBA00011245"/>
    </source>
</evidence>
<dbReference type="Proteomes" id="UP001342314">
    <property type="component" value="Unassembled WGS sequence"/>
</dbReference>
<dbReference type="EMBL" id="BQKY01000003">
    <property type="protein sequence ID" value="GJN88755.1"/>
    <property type="molecule type" value="Genomic_DNA"/>
</dbReference>
<feature type="region of interest" description="Disordered" evidence="9">
    <location>
        <begin position="1"/>
        <end position="140"/>
    </location>
</feature>
<evidence type="ECO:0000313" key="12">
    <source>
        <dbReference type="Proteomes" id="UP001342314"/>
    </source>
</evidence>
<dbReference type="Pfam" id="PF02799">
    <property type="entry name" value="NMT_C"/>
    <property type="match status" value="1"/>
</dbReference>
<dbReference type="GO" id="GO:0005737">
    <property type="term" value="C:cytoplasm"/>
    <property type="evidence" value="ECO:0007669"/>
    <property type="project" value="TreeGrafter"/>
</dbReference>
<keyword evidence="12" id="KW-1185">Reference proteome</keyword>
<evidence type="ECO:0000256" key="4">
    <source>
        <dbReference type="ARBA" id="ARBA00022240"/>
    </source>
</evidence>
<dbReference type="InterPro" id="IPR000182">
    <property type="entry name" value="GNAT_dom"/>
</dbReference>
<evidence type="ECO:0000256" key="3">
    <source>
        <dbReference type="ARBA" id="ARBA00012923"/>
    </source>
</evidence>
<comment type="function">
    <text evidence="7">Adds a myristoyl group to the N-terminal glycine residue of certain cellular proteins.</text>
</comment>
<dbReference type="InterPro" id="IPR022678">
    <property type="entry name" value="NMT_CS"/>
</dbReference>
<keyword evidence="5 7" id="KW-0808">Transferase</keyword>
<dbReference type="Gene3D" id="3.40.630.30">
    <property type="match status" value="2"/>
</dbReference>
<dbReference type="PROSITE" id="PS51186">
    <property type="entry name" value="GNAT"/>
    <property type="match status" value="1"/>
</dbReference>